<sequence length="204" mass="22544">MVITFQIFPGLFPRQTSPTPNPSSISSLFISCHIHNIFPIHIYFPALFIDRIPIFLPSFILLDILYQSSTISKSLLLIKTTSAKQTSPFSAFLLHSSPEIVPEKSPRRHSPPKARSSIKKLSLLVSPTLPQSHASTSCSTQQRSYSHYISSSSFLSIPASASRVFNYLSVSAPSYTVPHQFVSRANFPLLNPFPPSILSDACPP</sequence>
<dbReference type="EMBL" id="KN817590">
    <property type="protein sequence ID" value="KJA18338.1"/>
    <property type="molecule type" value="Genomic_DNA"/>
</dbReference>
<gene>
    <name evidence="1" type="ORF">HYPSUDRAFT_960876</name>
</gene>
<organism evidence="1 2">
    <name type="scientific">Hypholoma sublateritium (strain FD-334 SS-4)</name>
    <dbReference type="NCBI Taxonomy" id="945553"/>
    <lineage>
        <taxon>Eukaryota</taxon>
        <taxon>Fungi</taxon>
        <taxon>Dikarya</taxon>
        <taxon>Basidiomycota</taxon>
        <taxon>Agaricomycotina</taxon>
        <taxon>Agaricomycetes</taxon>
        <taxon>Agaricomycetidae</taxon>
        <taxon>Agaricales</taxon>
        <taxon>Agaricineae</taxon>
        <taxon>Strophariaceae</taxon>
        <taxon>Hypholoma</taxon>
    </lineage>
</organism>
<evidence type="ECO:0000313" key="1">
    <source>
        <dbReference type="EMBL" id="KJA18338.1"/>
    </source>
</evidence>
<keyword evidence="2" id="KW-1185">Reference proteome</keyword>
<accession>A0A0D2M573</accession>
<dbReference type="AlphaFoldDB" id="A0A0D2M573"/>
<proteinExistence type="predicted"/>
<evidence type="ECO:0000313" key="2">
    <source>
        <dbReference type="Proteomes" id="UP000054270"/>
    </source>
</evidence>
<reference evidence="2" key="1">
    <citation type="submission" date="2014-04" db="EMBL/GenBank/DDBJ databases">
        <title>Evolutionary Origins and Diversification of the Mycorrhizal Mutualists.</title>
        <authorList>
            <consortium name="DOE Joint Genome Institute"/>
            <consortium name="Mycorrhizal Genomics Consortium"/>
            <person name="Kohler A."/>
            <person name="Kuo A."/>
            <person name="Nagy L.G."/>
            <person name="Floudas D."/>
            <person name="Copeland A."/>
            <person name="Barry K.W."/>
            <person name="Cichocki N."/>
            <person name="Veneault-Fourrey C."/>
            <person name="LaButti K."/>
            <person name="Lindquist E.A."/>
            <person name="Lipzen A."/>
            <person name="Lundell T."/>
            <person name="Morin E."/>
            <person name="Murat C."/>
            <person name="Riley R."/>
            <person name="Ohm R."/>
            <person name="Sun H."/>
            <person name="Tunlid A."/>
            <person name="Henrissat B."/>
            <person name="Grigoriev I.V."/>
            <person name="Hibbett D.S."/>
            <person name="Martin F."/>
        </authorList>
    </citation>
    <scope>NUCLEOTIDE SEQUENCE [LARGE SCALE GENOMIC DNA]</scope>
    <source>
        <strain evidence="2">FD-334 SS-4</strain>
    </source>
</reference>
<name>A0A0D2M573_HYPSF</name>
<protein>
    <submittedName>
        <fullName evidence="1">Uncharacterized protein</fullName>
    </submittedName>
</protein>
<dbReference type="Proteomes" id="UP000054270">
    <property type="component" value="Unassembled WGS sequence"/>
</dbReference>